<dbReference type="Gene3D" id="3.30.70.1230">
    <property type="entry name" value="Nucleotide cyclase"/>
    <property type="match status" value="1"/>
</dbReference>
<evidence type="ECO:0000313" key="4">
    <source>
        <dbReference type="Proteomes" id="UP001147830"/>
    </source>
</evidence>
<dbReference type="PANTHER" id="PTHR43081">
    <property type="entry name" value="ADENYLATE CYCLASE, TERMINAL-DIFFERENTIATION SPECIFIC-RELATED"/>
    <property type="match status" value="1"/>
</dbReference>
<dbReference type="PROSITE" id="PS50125">
    <property type="entry name" value="GUANYLATE_CYCLASE_2"/>
    <property type="match status" value="1"/>
</dbReference>
<name>A0A9X3AJA4_9GAMM</name>
<gene>
    <name evidence="3" type="ORF">NYR02_15240</name>
</gene>
<evidence type="ECO:0000313" key="3">
    <source>
        <dbReference type="EMBL" id="MCT7360376.1"/>
    </source>
</evidence>
<comment type="caution">
    <text evidence="3">The sequence shown here is derived from an EMBL/GenBank/DDBJ whole genome shotgun (WGS) entry which is preliminary data.</text>
</comment>
<dbReference type="EMBL" id="JAOANI010000028">
    <property type="protein sequence ID" value="MCT7360376.1"/>
    <property type="molecule type" value="Genomic_DNA"/>
</dbReference>
<evidence type="ECO:0000259" key="2">
    <source>
        <dbReference type="PROSITE" id="PS50125"/>
    </source>
</evidence>
<reference evidence="3" key="2">
    <citation type="submission" date="2022-08" db="EMBL/GenBank/DDBJ databases">
        <authorList>
            <person name="Dong C."/>
        </authorList>
    </citation>
    <scope>NUCLEOTIDE SEQUENCE</scope>
    <source>
        <strain evidence="3">59MF3M-4</strain>
    </source>
</reference>
<dbReference type="InterPro" id="IPR001054">
    <property type="entry name" value="A/G_cyclase"/>
</dbReference>
<dbReference type="Proteomes" id="UP001147830">
    <property type="component" value="Unassembled WGS sequence"/>
</dbReference>
<dbReference type="RefSeq" id="WP_260977213.1">
    <property type="nucleotide sequence ID" value="NZ_JAOANI010000028.1"/>
</dbReference>
<protein>
    <submittedName>
        <fullName evidence="3">Adenylate/guanylate cyclase domain-containing protein</fullName>
    </submittedName>
</protein>
<keyword evidence="1" id="KW-0812">Transmembrane</keyword>
<feature type="transmembrane region" description="Helical" evidence="1">
    <location>
        <begin position="6"/>
        <end position="30"/>
    </location>
</feature>
<keyword evidence="1" id="KW-1133">Transmembrane helix</keyword>
<dbReference type="Pfam" id="PF00211">
    <property type="entry name" value="Guanylate_cyc"/>
    <property type="match status" value="1"/>
</dbReference>
<evidence type="ECO:0000256" key="1">
    <source>
        <dbReference type="SAM" id="Phobius"/>
    </source>
</evidence>
<proteinExistence type="predicted"/>
<dbReference type="GO" id="GO:0004016">
    <property type="term" value="F:adenylate cyclase activity"/>
    <property type="evidence" value="ECO:0007669"/>
    <property type="project" value="UniProtKB-ARBA"/>
</dbReference>
<dbReference type="AlphaFoldDB" id="A0A9X3AJA4"/>
<dbReference type="InterPro" id="IPR050697">
    <property type="entry name" value="Adenylyl/Guanylyl_Cyclase_3/4"/>
</dbReference>
<dbReference type="PANTHER" id="PTHR43081:SF1">
    <property type="entry name" value="ADENYLATE CYCLASE, TERMINAL-DIFFERENTIATION SPECIFIC"/>
    <property type="match status" value="1"/>
</dbReference>
<dbReference type="GO" id="GO:0009190">
    <property type="term" value="P:cyclic nucleotide biosynthetic process"/>
    <property type="evidence" value="ECO:0007669"/>
    <property type="project" value="InterPro"/>
</dbReference>
<feature type="transmembrane region" description="Helical" evidence="1">
    <location>
        <begin position="134"/>
        <end position="156"/>
    </location>
</feature>
<dbReference type="CDD" id="cd07302">
    <property type="entry name" value="CHD"/>
    <property type="match status" value="1"/>
</dbReference>
<keyword evidence="1" id="KW-0472">Membrane</keyword>
<organism evidence="3 4">
    <name type="scientific">Thalassolituus pacificus</name>
    <dbReference type="NCBI Taxonomy" id="2975440"/>
    <lineage>
        <taxon>Bacteria</taxon>
        <taxon>Pseudomonadati</taxon>
        <taxon>Pseudomonadota</taxon>
        <taxon>Gammaproteobacteria</taxon>
        <taxon>Oceanospirillales</taxon>
        <taxon>Oceanospirillaceae</taxon>
        <taxon>Thalassolituus</taxon>
    </lineage>
</organism>
<reference evidence="3" key="1">
    <citation type="journal article" date="2022" name="Front. Microbiol.">
        <title>Genome-based taxonomic rearrangement of Oceanobacter-related bacteria including the description of Thalassolituus hydrocarbonoclasticus sp. nov. and Thalassolituus pacificus sp. nov. and emended description of the genus Thalassolituus.</title>
        <authorList>
            <person name="Dong C."/>
            <person name="Wei L."/>
            <person name="Wang J."/>
            <person name="Lai Q."/>
            <person name="Huang Z."/>
            <person name="Shao Z."/>
        </authorList>
    </citation>
    <scope>NUCLEOTIDE SEQUENCE</scope>
    <source>
        <strain evidence="3">59MF3M-4</strain>
    </source>
</reference>
<accession>A0A9X3AJA4</accession>
<dbReference type="SUPFAM" id="SSF55073">
    <property type="entry name" value="Nucleotide cyclase"/>
    <property type="match status" value="1"/>
</dbReference>
<dbReference type="InterPro" id="IPR029787">
    <property type="entry name" value="Nucleotide_cyclase"/>
</dbReference>
<sequence length="440" mass="49206">MNTSQICGLLAAFLILLTGLLISSLTYTHLETQLSAKLRQDAQRQLQRLTVALAPSLLRQDRISISLTLSDWSKGPEIDAIRVLNANQQVIAESGRPAPDSIELSQPVTQDNLSIGLLRADINFSSASQTARRYLALGLIASALAALLAALVVYQLSEHYLNYLRQLQLRLHNWQEGKDLLHLPPPPYLSDLQQLHSTLNKIALREQQQRAMQDALGRFISASPATGELLRYHDCALLFIEIQDLEVLQSRLSAEQLGQTLNQYHRLLSHAAKLYNGKLDRYLGDGVVMLFGMSRDPQSGHEHEALHCLYAAQLFLGLIDHLRDHDRKTLPIEFRVAAHWGPVLMAPLSDDEQVQCSLIGDTVHWASHLATNGEERRLLVSHALLNHIPQDAGIAWEEGPLVSDLHGREQASYWLNSLAEKNQLLIKRQIKHITAMTESA</sequence>
<keyword evidence="4" id="KW-1185">Reference proteome</keyword>
<feature type="domain" description="Guanylate cyclase" evidence="2">
    <location>
        <begin position="236"/>
        <end position="370"/>
    </location>
</feature>
<dbReference type="GO" id="GO:0035556">
    <property type="term" value="P:intracellular signal transduction"/>
    <property type="evidence" value="ECO:0007669"/>
    <property type="project" value="InterPro"/>
</dbReference>